<keyword evidence="2" id="KW-1185">Reference proteome</keyword>
<evidence type="ECO:0000313" key="1">
    <source>
        <dbReference type="EMBL" id="PYH42578.1"/>
    </source>
</evidence>
<dbReference type="AlphaFoldDB" id="A0A318ZR56"/>
<dbReference type="RefSeq" id="XP_025428560.1">
    <property type="nucleotide sequence ID" value="XM_025570501.1"/>
</dbReference>
<sequence length="78" mass="8902">MVPCRTMPLVRLLADCRLASLRVVEVPWSICLFQIRPCKYLTLMLLPTWILPWVCLGGFRDSALLLPSLDGGHQLCYQ</sequence>
<proteinExistence type="predicted"/>
<dbReference type="GeneID" id="37071729"/>
<dbReference type="EMBL" id="KZ821251">
    <property type="protein sequence ID" value="PYH42578.1"/>
    <property type="molecule type" value="Genomic_DNA"/>
</dbReference>
<dbReference type="Proteomes" id="UP000248349">
    <property type="component" value="Unassembled WGS sequence"/>
</dbReference>
<accession>A0A318ZR56</accession>
<protein>
    <submittedName>
        <fullName evidence="1">Uncharacterized protein</fullName>
    </submittedName>
</protein>
<reference evidence="1 2" key="1">
    <citation type="submission" date="2016-12" db="EMBL/GenBank/DDBJ databases">
        <title>The genomes of Aspergillus section Nigri reveals drivers in fungal speciation.</title>
        <authorList>
            <consortium name="DOE Joint Genome Institute"/>
            <person name="Vesth T.C."/>
            <person name="Nybo J."/>
            <person name="Theobald S."/>
            <person name="Brandl J."/>
            <person name="Frisvad J.C."/>
            <person name="Nielsen K.F."/>
            <person name="Lyhne E.K."/>
            <person name="Kogle M.E."/>
            <person name="Kuo A."/>
            <person name="Riley R."/>
            <person name="Clum A."/>
            <person name="Nolan M."/>
            <person name="Lipzen A."/>
            <person name="Salamov A."/>
            <person name="Henrissat B."/>
            <person name="Wiebenga A."/>
            <person name="De Vries R.P."/>
            <person name="Grigoriev I.V."/>
            <person name="Mortensen U.H."/>
            <person name="Andersen M.R."/>
            <person name="Baker S.E."/>
        </authorList>
    </citation>
    <scope>NUCLEOTIDE SEQUENCE [LARGE SCALE GENOMIC DNA]</scope>
    <source>
        <strain evidence="1 2">JOP 1030-1</strain>
    </source>
</reference>
<evidence type="ECO:0000313" key="2">
    <source>
        <dbReference type="Proteomes" id="UP000248349"/>
    </source>
</evidence>
<gene>
    <name evidence="1" type="ORF">BP01DRAFT_134233</name>
</gene>
<organism evidence="1 2">
    <name type="scientific">Aspergillus saccharolyticus JOP 1030-1</name>
    <dbReference type="NCBI Taxonomy" id="1450539"/>
    <lineage>
        <taxon>Eukaryota</taxon>
        <taxon>Fungi</taxon>
        <taxon>Dikarya</taxon>
        <taxon>Ascomycota</taxon>
        <taxon>Pezizomycotina</taxon>
        <taxon>Eurotiomycetes</taxon>
        <taxon>Eurotiomycetidae</taxon>
        <taxon>Eurotiales</taxon>
        <taxon>Aspergillaceae</taxon>
        <taxon>Aspergillus</taxon>
        <taxon>Aspergillus subgen. Circumdati</taxon>
    </lineage>
</organism>
<name>A0A318ZR56_9EURO</name>